<reference evidence="1 2" key="1">
    <citation type="submission" date="2018-02" db="EMBL/GenBank/DDBJ databases">
        <title>Complete genome of Nitrosopumilus cobalaminigenes HCA1.</title>
        <authorList>
            <person name="Qin W."/>
            <person name="Zheng Y."/>
            <person name="Stahl D.A."/>
        </authorList>
    </citation>
    <scope>NUCLEOTIDE SEQUENCE [LARGE SCALE GENOMIC DNA]</scope>
    <source>
        <strain evidence="1 2">HCA1</strain>
    </source>
</reference>
<sequence length="186" mass="20828">MVKSQIRIIGAIVILLMLGASPLSVNYSFADNESNQEENGELRGILTEKVVDGKLEVRQYALPEETTEADLKRILSFEGQMSWAYVNFKTYQSGIILFDGKASKIGENLWEISIQDVSNEDLSFKIVFSGKIAETDEQNVFAISFMNSIIKNPETAQNIRLLQIGESVINPEKSIGSNQEFKNSIR</sequence>
<gene>
    <name evidence="1" type="ORF">C5F47_00160</name>
</gene>
<keyword evidence="2" id="KW-1185">Reference proteome</keyword>
<evidence type="ECO:0000313" key="2">
    <source>
        <dbReference type="Proteomes" id="UP000509771"/>
    </source>
</evidence>
<dbReference type="EMBL" id="CP026993">
    <property type="protein sequence ID" value="QLH02110.1"/>
    <property type="molecule type" value="Genomic_DNA"/>
</dbReference>
<dbReference type="RefSeq" id="WP_179360878.1">
    <property type="nucleotide sequence ID" value="NZ_CP026993.1"/>
</dbReference>
<dbReference type="OrthoDB" id="3191at2157"/>
<dbReference type="GeneID" id="56058374"/>
<accession>A0A7D5M142</accession>
<proteinExistence type="predicted"/>
<dbReference type="AlphaFoldDB" id="A0A7D5M142"/>
<organism evidence="1 2">
    <name type="scientific">Nitrosopumilus cobalaminigenes</name>
    <dbReference type="NCBI Taxonomy" id="1470066"/>
    <lineage>
        <taxon>Archaea</taxon>
        <taxon>Nitrososphaerota</taxon>
        <taxon>Nitrososphaeria</taxon>
        <taxon>Nitrosopumilales</taxon>
        <taxon>Nitrosopumilaceae</taxon>
        <taxon>Nitrosopumilus</taxon>
    </lineage>
</organism>
<protein>
    <submittedName>
        <fullName evidence="1">Uncharacterized protein</fullName>
    </submittedName>
</protein>
<name>A0A7D5M142_9ARCH</name>
<dbReference type="KEGG" id="ncl:C5F47_00160"/>
<evidence type="ECO:0000313" key="1">
    <source>
        <dbReference type="EMBL" id="QLH02110.1"/>
    </source>
</evidence>
<dbReference type="Proteomes" id="UP000509771">
    <property type="component" value="Chromosome"/>
</dbReference>